<reference evidence="1" key="2">
    <citation type="journal article" date="2015" name="Fish Shellfish Immunol.">
        <title>Early steps in the European eel (Anguilla anguilla)-Vibrio vulnificus interaction in the gills: Role of the RtxA13 toxin.</title>
        <authorList>
            <person name="Callol A."/>
            <person name="Pajuelo D."/>
            <person name="Ebbesson L."/>
            <person name="Teles M."/>
            <person name="MacKenzie S."/>
            <person name="Amaro C."/>
        </authorList>
    </citation>
    <scope>NUCLEOTIDE SEQUENCE</scope>
</reference>
<accession>A0A0E9QIP3</accession>
<organism evidence="1">
    <name type="scientific">Anguilla anguilla</name>
    <name type="common">European freshwater eel</name>
    <name type="synonym">Muraena anguilla</name>
    <dbReference type="NCBI Taxonomy" id="7936"/>
    <lineage>
        <taxon>Eukaryota</taxon>
        <taxon>Metazoa</taxon>
        <taxon>Chordata</taxon>
        <taxon>Craniata</taxon>
        <taxon>Vertebrata</taxon>
        <taxon>Euteleostomi</taxon>
        <taxon>Actinopterygii</taxon>
        <taxon>Neopterygii</taxon>
        <taxon>Teleostei</taxon>
        <taxon>Anguilliformes</taxon>
        <taxon>Anguillidae</taxon>
        <taxon>Anguilla</taxon>
    </lineage>
</organism>
<dbReference type="EMBL" id="GBXM01092624">
    <property type="protein sequence ID" value="JAH15953.1"/>
    <property type="molecule type" value="Transcribed_RNA"/>
</dbReference>
<evidence type="ECO:0000313" key="1">
    <source>
        <dbReference type="EMBL" id="JAH15953.1"/>
    </source>
</evidence>
<name>A0A0E9QIP3_ANGAN</name>
<protein>
    <submittedName>
        <fullName evidence="1">Uncharacterized protein</fullName>
    </submittedName>
</protein>
<dbReference type="AlphaFoldDB" id="A0A0E9QIP3"/>
<proteinExistence type="predicted"/>
<sequence length="30" mass="3513">MSICLYVYQSHIVCSQATVFHNFSKWSVFS</sequence>
<reference evidence="1" key="1">
    <citation type="submission" date="2014-11" db="EMBL/GenBank/DDBJ databases">
        <authorList>
            <person name="Amaro Gonzalez C."/>
        </authorList>
    </citation>
    <scope>NUCLEOTIDE SEQUENCE</scope>
</reference>